<sequence>MTHHTISGGGGTRLHVVEAGNPTGPSILFVHGMSQSWLTWQRQLDSELARRYRLVAMDLRGHGASEAPRDGYDDSRLWAADVDAVVGTLGLDRPVLCGWSYGPLVMLDYVRHYGEERVGGLHLVGAVTKLGSAAALAVLTPEFLECLPGLFSTDVTESVGGLRALLRLCFFRPPEQSDLYTMLGFGSSVSPSVRHAMLTRVVDNDDLLPTITRPVLVTHGVADAIVRAEVVEQHRAAMPHAQIDVMRGAGHAAFWDDAASFNRRLAAFRDAIAADALATR</sequence>
<organism evidence="3 4">
    <name type="scientific">Gemmatirosa kalamazoonensis</name>
    <dbReference type="NCBI Taxonomy" id="861299"/>
    <lineage>
        <taxon>Bacteria</taxon>
        <taxon>Pseudomonadati</taxon>
        <taxon>Gemmatimonadota</taxon>
        <taxon>Gemmatimonadia</taxon>
        <taxon>Gemmatimonadales</taxon>
        <taxon>Gemmatimonadaceae</taxon>
        <taxon>Gemmatirosa</taxon>
    </lineage>
</organism>
<evidence type="ECO:0000259" key="2">
    <source>
        <dbReference type="Pfam" id="PF00561"/>
    </source>
</evidence>
<dbReference type="Proteomes" id="UP000019151">
    <property type="component" value="Plasmid 1"/>
</dbReference>
<reference evidence="3 4" key="1">
    <citation type="journal article" date="2014" name="Genome Announc.">
        <title>Genome Sequence and Methylome of Soil Bacterium Gemmatirosa kalamazoonensis KBS708T, a Member of the Rarely Cultivated Gemmatimonadetes Phylum.</title>
        <authorList>
            <person name="Debruyn J.M."/>
            <person name="Radosevich M."/>
            <person name="Wommack K.E."/>
            <person name="Polson S.W."/>
            <person name="Hauser L.J."/>
            <person name="Fawaz M.N."/>
            <person name="Korlach J."/>
            <person name="Tsai Y.C."/>
        </authorList>
    </citation>
    <scope>NUCLEOTIDE SEQUENCE [LARGE SCALE GENOMIC DNA]</scope>
    <source>
        <strain evidence="3 4">KBS708</strain>
        <plasmid evidence="4">Plasmid 1</plasmid>
    </source>
</reference>
<name>W0RPM4_9BACT</name>
<dbReference type="SUPFAM" id="SSF53474">
    <property type="entry name" value="alpha/beta-Hydrolases"/>
    <property type="match status" value="1"/>
</dbReference>
<dbReference type="InterPro" id="IPR000073">
    <property type="entry name" value="AB_hydrolase_1"/>
</dbReference>
<dbReference type="HOGENOM" id="CLU_020336_50_2_0"/>
<keyword evidence="3" id="KW-0614">Plasmid</keyword>
<dbReference type="PRINTS" id="PR00412">
    <property type="entry name" value="EPOXHYDRLASE"/>
</dbReference>
<proteinExistence type="predicted"/>
<dbReference type="OrthoDB" id="9808398at2"/>
<dbReference type="PANTHER" id="PTHR43798">
    <property type="entry name" value="MONOACYLGLYCEROL LIPASE"/>
    <property type="match status" value="1"/>
</dbReference>
<gene>
    <name evidence="3" type="ORF">J421_4907</name>
</gene>
<keyword evidence="4" id="KW-1185">Reference proteome</keyword>
<dbReference type="PRINTS" id="PR00111">
    <property type="entry name" value="ABHYDROLASE"/>
</dbReference>
<accession>W0RPM4</accession>
<dbReference type="InterPro" id="IPR000639">
    <property type="entry name" value="Epox_hydrolase-like"/>
</dbReference>
<protein>
    <submittedName>
        <fullName evidence="3">Alpha/beta hydrolase fold protein</fullName>
    </submittedName>
</protein>
<dbReference type="AlphaFoldDB" id="W0RPM4"/>
<dbReference type="PANTHER" id="PTHR43798:SF31">
    <property type="entry name" value="AB HYDROLASE SUPERFAMILY PROTEIN YCLE"/>
    <property type="match status" value="1"/>
</dbReference>
<evidence type="ECO:0000313" key="3">
    <source>
        <dbReference type="EMBL" id="AHG92442.1"/>
    </source>
</evidence>
<dbReference type="InParanoid" id="W0RPM4"/>
<dbReference type="EMBL" id="CP007129">
    <property type="protein sequence ID" value="AHG92442.1"/>
    <property type="molecule type" value="Genomic_DNA"/>
</dbReference>
<dbReference type="GO" id="GO:0016020">
    <property type="term" value="C:membrane"/>
    <property type="evidence" value="ECO:0007669"/>
    <property type="project" value="TreeGrafter"/>
</dbReference>
<dbReference type="RefSeq" id="WP_025413784.1">
    <property type="nucleotide sequence ID" value="NZ_CP007129.1"/>
</dbReference>
<feature type="domain" description="AB hydrolase-1" evidence="2">
    <location>
        <begin position="25"/>
        <end position="257"/>
    </location>
</feature>
<dbReference type="InterPro" id="IPR029058">
    <property type="entry name" value="AB_hydrolase_fold"/>
</dbReference>
<dbReference type="FunCoup" id="W0RPM4">
    <property type="interactions" value="193"/>
</dbReference>
<dbReference type="Gene3D" id="3.40.50.1820">
    <property type="entry name" value="alpha/beta hydrolase"/>
    <property type="match status" value="1"/>
</dbReference>
<keyword evidence="1 3" id="KW-0378">Hydrolase</keyword>
<geneLocation type="plasmid" evidence="3 4">
    <name>1</name>
</geneLocation>
<dbReference type="KEGG" id="gba:J421_4907"/>
<evidence type="ECO:0000256" key="1">
    <source>
        <dbReference type="ARBA" id="ARBA00022801"/>
    </source>
</evidence>
<dbReference type="GO" id="GO:0016787">
    <property type="term" value="F:hydrolase activity"/>
    <property type="evidence" value="ECO:0007669"/>
    <property type="project" value="UniProtKB-KW"/>
</dbReference>
<evidence type="ECO:0000313" key="4">
    <source>
        <dbReference type="Proteomes" id="UP000019151"/>
    </source>
</evidence>
<dbReference type="InterPro" id="IPR050266">
    <property type="entry name" value="AB_hydrolase_sf"/>
</dbReference>
<dbReference type="Pfam" id="PF00561">
    <property type="entry name" value="Abhydrolase_1"/>
    <property type="match status" value="1"/>
</dbReference>